<evidence type="ECO:0000313" key="1">
    <source>
        <dbReference type="EMBL" id="ETJ43546.1"/>
    </source>
</evidence>
<keyword evidence="1" id="KW-0067">ATP-binding</keyword>
<keyword evidence="1" id="KW-0547">Nucleotide-binding</keyword>
<keyword evidence="1" id="KW-0347">Helicase</keyword>
<sequence length="79" mass="9302">RPRRSGKPHNLARETFVLWLLERLTDQYATATRQDASDPETRAWIREDIRTTRDARREINLCWMPTTPTGLLERLGARP</sequence>
<dbReference type="GO" id="GO:0004386">
    <property type="term" value="F:helicase activity"/>
    <property type="evidence" value="ECO:0007669"/>
    <property type="project" value="UniProtKB-KW"/>
</dbReference>
<proteinExistence type="predicted"/>
<feature type="non-terminal residue" evidence="1">
    <location>
        <position position="1"/>
    </location>
</feature>
<gene>
    <name evidence="1" type="ORF">Q604_UNBC02447G0001</name>
</gene>
<feature type="non-terminal residue" evidence="1">
    <location>
        <position position="79"/>
    </location>
</feature>
<organism evidence="1">
    <name type="scientific">human gut metagenome</name>
    <dbReference type="NCBI Taxonomy" id="408170"/>
    <lineage>
        <taxon>unclassified sequences</taxon>
        <taxon>metagenomes</taxon>
        <taxon>organismal metagenomes</taxon>
    </lineage>
</organism>
<keyword evidence="1" id="KW-0378">Hydrolase</keyword>
<accession>W1YMJ1</accession>
<comment type="caution">
    <text evidence="1">The sequence shown here is derived from an EMBL/GenBank/DDBJ whole genome shotgun (WGS) entry which is preliminary data.</text>
</comment>
<dbReference type="AlphaFoldDB" id="W1YMJ1"/>
<reference evidence="1" key="1">
    <citation type="submission" date="2013-12" db="EMBL/GenBank/DDBJ databases">
        <title>A Varibaculum cambriense genome reconstructed from a premature infant gut community with otherwise low bacterial novelty that shifts toward anaerobic metabolism during the third week of life.</title>
        <authorList>
            <person name="Brown C.T."/>
            <person name="Sharon I."/>
            <person name="Thomas B.C."/>
            <person name="Castelle C.J."/>
            <person name="Morowitz M.J."/>
            <person name="Banfield J.F."/>
        </authorList>
    </citation>
    <scope>NUCLEOTIDE SEQUENCE</scope>
</reference>
<dbReference type="EMBL" id="AZMM01002447">
    <property type="protein sequence ID" value="ETJ43546.1"/>
    <property type="molecule type" value="Genomic_DNA"/>
</dbReference>
<protein>
    <submittedName>
        <fullName evidence="1">ATP-dependent DNA helicase</fullName>
    </submittedName>
</protein>
<name>W1YMJ1_9ZZZZ</name>